<keyword evidence="1" id="KW-0812">Transmembrane</keyword>
<reference evidence="3" key="2">
    <citation type="journal article" date="2021" name="PeerJ">
        <title>Extensive microbial diversity within the chicken gut microbiome revealed by metagenomics and culture.</title>
        <authorList>
            <person name="Gilroy R."/>
            <person name="Ravi A."/>
            <person name="Getino M."/>
            <person name="Pursley I."/>
            <person name="Horton D.L."/>
            <person name="Alikhan N.F."/>
            <person name="Baker D."/>
            <person name="Gharbi K."/>
            <person name="Hall N."/>
            <person name="Watson M."/>
            <person name="Adriaenssens E.M."/>
            <person name="Foster-Nyarko E."/>
            <person name="Jarju S."/>
            <person name="Secka A."/>
            <person name="Antonio M."/>
            <person name="Oren A."/>
            <person name="Chaudhuri R.R."/>
            <person name="La Ragione R."/>
            <person name="Hildebrand F."/>
            <person name="Pallen M.J."/>
        </authorList>
    </citation>
    <scope>NUCLEOTIDE SEQUENCE</scope>
    <source>
        <strain evidence="3">CHK147-3167</strain>
    </source>
</reference>
<evidence type="ECO:0000313" key="3">
    <source>
        <dbReference type="EMBL" id="HIQ91473.1"/>
    </source>
</evidence>
<feature type="transmembrane region" description="Helical" evidence="1">
    <location>
        <begin position="12"/>
        <end position="31"/>
    </location>
</feature>
<dbReference type="AlphaFoldDB" id="A0A9D1CYW4"/>
<dbReference type="Gene3D" id="2.60.40.10">
    <property type="entry name" value="Immunoglobulins"/>
    <property type="match status" value="1"/>
</dbReference>
<dbReference type="EMBL" id="DVFV01000130">
    <property type="protein sequence ID" value="HIQ91473.1"/>
    <property type="molecule type" value="Genomic_DNA"/>
</dbReference>
<reference evidence="3" key="1">
    <citation type="submission" date="2020-10" db="EMBL/GenBank/DDBJ databases">
        <authorList>
            <person name="Gilroy R."/>
        </authorList>
    </citation>
    <scope>NUCLEOTIDE SEQUENCE</scope>
    <source>
        <strain evidence="3">CHK147-3167</strain>
    </source>
</reference>
<organism evidence="3 4">
    <name type="scientific">Candidatus Coprosoma intestinipullorum</name>
    <dbReference type="NCBI Taxonomy" id="2840752"/>
    <lineage>
        <taxon>Bacteria</taxon>
        <taxon>Bacillati</taxon>
        <taxon>Bacillota</taxon>
        <taxon>Bacillota incertae sedis</taxon>
        <taxon>Candidatus Coprosoma</taxon>
    </lineage>
</organism>
<gene>
    <name evidence="3" type="ORF">IAB27_07655</name>
</gene>
<evidence type="ECO:0000256" key="1">
    <source>
        <dbReference type="SAM" id="Phobius"/>
    </source>
</evidence>
<keyword evidence="1" id="KW-0472">Membrane</keyword>
<comment type="caution">
    <text evidence="3">The sequence shown here is derived from an EMBL/GenBank/DDBJ whole genome shotgun (WGS) entry which is preliminary data.</text>
</comment>
<dbReference type="InterPro" id="IPR046240">
    <property type="entry name" value="DUF6273"/>
</dbReference>
<sequence length="456" mass="50127">MRGRFNTRQRNYIILGLCSILLVMAAGYAAFSSRLTINGTSNITSEFKVLITDIQSSVLVGEATDAETPTHTETTATFKTNLVSPGDSMQYDITVENQGDIDAVLESIDVNTSDNAAILFEATGIKRGDKLLPDESDILTVTVTYNPDVTSQPENLNATVTVTLNYVQDNGTILPEPDPIDIGGIEVMPVTSGDGLYGDEYTSGRYVYRGTNPNNYIMFNNELWRIISKEADGTYKILRNEVFPDMAFDSRGARTTGYCSQTFTSYDGCNAWASTANIVGSPSEFTNGRYSGSVDKDSEILTYLNGEYLDSITFNKDKIVSHDFNIGSVTNENNDLQGQIESEKSYKWNGNVGLISLSDYLMANSDMETCGTFSTNNLACTTCINTNWMVIGDKENWWTLSPLSDDPYSVFRIFFTGTTTYNSVSDTKRDVRPSLYLTSSLSLSGSGTESDPFVIN</sequence>
<dbReference type="Pfam" id="PF19789">
    <property type="entry name" value="DUF6273"/>
    <property type="match status" value="1"/>
</dbReference>
<evidence type="ECO:0000313" key="4">
    <source>
        <dbReference type="Proteomes" id="UP000886786"/>
    </source>
</evidence>
<dbReference type="InterPro" id="IPR013783">
    <property type="entry name" value="Ig-like_fold"/>
</dbReference>
<keyword evidence="1" id="KW-1133">Transmembrane helix</keyword>
<dbReference type="Proteomes" id="UP000886786">
    <property type="component" value="Unassembled WGS sequence"/>
</dbReference>
<feature type="domain" description="DUF6273" evidence="2">
    <location>
        <begin position="296"/>
        <end position="438"/>
    </location>
</feature>
<accession>A0A9D1CYW4</accession>
<proteinExistence type="predicted"/>
<evidence type="ECO:0000259" key="2">
    <source>
        <dbReference type="Pfam" id="PF19789"/>
    </source>
</evidence>
<name>A0A9D1CYW4_9FIRM</name>
<protein>
    <recommendedName>
        <fullName evidence="2">DUF6273 domain-containing protein</fullName>
    </recommendedName>
</protein>